<proteinExistence type="predicted"/>
<evidence type="ECO:0000313" key="1">
    <source>
        <dbReference type="EMBL" id="CZR46729.1"/>
    </source>
</evidence>
<dbReference type="Gene3D" id="3.40.50.150">
    <property type="entry name" value="Vaccinia Virus protein VP39"/>
    <property type="match status" value="1"/>
</dbReference>
<accession>A0A1L7W258</accession>
<protein>
    <submittedName>
        <fullName evidence="1">Uncharacterized protein</fullName>
    </submittedName>
</protein>
<dbReference type="AlphaFoldDB" id="A0A1L7W258"/>
<sequence length="126" mass="14475">MLKGVWKRHLVFIGSILRLRSGDSVIPAKLAEHGYQRRLCVSFSPVVVGVMTERQKEIEWIDWGRVSVRNMLLLIATGPVDVASDKGMLDTMIHGSPWSPHEGEGKYMQIPERGSWMDIFDRKRWL</sequence>
<dbReference type="EMBL" id="FJOF01000010">
    <property type="protein sequence ID" value="CZR46729.1"/>
    <property type="molecule type" value="Genomic_DNA"/>
</dbReference>
<gene>
    <name evidence="1" type="ORF">FPRO_12179</name>
</gene>
<comment type="caution">
    <text evidence="1">The sequence shown here is derived from an EMBL/GenBank/DDBJ whole genome shotgun (WGS) entry which is preliminary data.</text>
</comment>
<reference evidence="2" key="1">
    <citation type="journal article" date="2016" name="Genome Biol. Evol.">
        <title>Comparative 'omics' of the Fusarium fujikuroi species complex highlights differences in genetic potential and metabolite synthesis.</title>
        <authorList>
            <person name="Niehaus E.-M."/>
            <person name="Muensterkoetter M."/>
            <person name="Proctor R.H."/>
            <person name="Brown D.W."/>
            <person name="Sharon A."/>
            <person name="Idan Y."/>
            <person name="Oren-Young L."/>
            <person name="Sieber C.M."/>
            <person name="Novak O."/>
            <person name="Pencik A."/>
            <person name="Tarkowska D."/>
            <person name="Hromadova K."/>
            <person name="Freeman S."/>
            <person name="Maymon M."/>
            <person name="Elazar M."/>
            <person name="Youssef S.A."/>
            <person name="El-Shabrawy E.S.M."/>
            <person name="Shalaby A.B.A."/>
            <person name="Houterman P."/>
            <person name="Brock N.L."/>
            <person name="Burkhardt I."/>
            <person name="Tsavkelova E.A."/>
            <person name="Dickschat J.S."/>
            <person name="Galuszka P."/>
            <person name="Gueldener U."/>
            <person name="Tudzynski B."/>
        </authorList>
    </citation>
    <scope>NUCLEOTIDE SEQUENCE [LARGE SCALE GENOMIC DNA]</scope>
    <source>
        <strain evidence="2">ET1</strain>
    </source>
</reference>
<organism evidence="1 2">
    <name type="scientific">Fusarium proliferatum (strain ET1)</name>
    <name type="common">Orchid endophyte fungus</name>
    <dbReference type="NCBI Taxonomy" id="1227346"/>
    <lineage>
        <taxon>Eukaryota</taxon>
        <taxon>Fungi</taxon>
        <taxon>Dikarya</taxon>
        <taxon>Ascomycota</taxon>
        <taxon>Pezizomycotina</taxon>
        <taxon>Sordariomycetes</taxon>
        <taxon>Hypocreomycetidae</taxon>
        <taxon>Hypocreales</taxon>
        <taxon>Nectriaceae</taxon>
        <taxon>Fusarium</taxon>
        <taxon>Fusarium fujikuroi species complex</taxon>
    </lineage>
</organism>
<dbReference type="RefSeq" id="XP_031087263.1">
    <property type="nucleotide sequence ID" value="XM_031221733.1"/>
</dbReference>
<dbReference type="GeneID" id="42057045"/>
<dbReference type="Proteomes" id="UP000183971">
    <property type="component" value="Unassembled WGS sequence"/>
</dbReference>
<keyword evidence="2" id="KW-1185">Reference proteome</keyword>
<evidence type="ECO:0000313" key="2">
    <source>
        <dbReference type="Proteomes" id="UP000183971"/>
    </source>
</evidence>
<name>A0A1L7W258_FUSPR</name>
<dbReference type="InterPro" id="IPR029063">
    <property type="entry name" value="SAM-dependent_MTases_sf"/>
</dbReference>
<dbReference type="VEuPathDB" id="FungiDB:FPRO_12179"/>